<dbReference type="Gene3D" id="3.90.1720.10">
    <property type="entry name" value="endopeptidase domain like (from Nostoc punctiforme)"/>
    <property type="match status" value="1"/>
</dbReference>
<dbReference type="InterPro" id="IPR017441">
    <property type="entry name" value="Protein_kinase_ATP_BS"/>
</dbReference>
<evidence type="ECO:0000256" key="13">
    <source>
        <dbReference type="ARBA" id="ARBA00022989"/>
    </source>
</evidence>
<evidence type="ECO:0000256" key="3">
    <source>
        <dbReference type="ARBA" id="ARBA00012513"/>
    </source>
</evidence>
<dbReference type="PROSITE" id="PS51934">
    <property type="entry name" value="LRAT"/>
    <property type="match status" value="1"/>
</dbReference>
<evidence type="ECO:0000313" key="25">
    <source>
        <dbReference type="EMBL" id="KAJ8459743.1"/>
    </source>
</evidence>
<dbReference type="PANTHER" id="PTHR47986:SF1">
    <property type="entry name" value="OS04G0685900 PROTEIN"/>
    <property type="match status" value="1"/>
</dbReference>
<evidence type="ECO:0000313" key="26">
    <source>
        <dbReference type="Proteomes" id="UP001222027"/>
    </source>
</evidence>
<feature type="binding site" evidence="20">
    <location>
        <position position="899"/>
    </location>
    <ligand>
        <name>ATP</name>
        <dbReference type="ChEBI" id="CHEBI:30616"/>
    </ligand>
</feature>
<dbReference type="SMART" id="SM00220">
    <property type="entry name" value="S_TKc"/>
    <property type="match status" value="1"/>
</dbReference>
<keyword evidence="14 22" id="KW-0472">Membrane</keyword>
<dbReference type="InterPro" id="IPR003591">
    <property type="entry name" value="Leu-rich_rpt_typical-subtyp"/>
</dbReference>
<evidence type="ECO:0000256" key="4">
    <source>
        <dbReference type="ARBA" id="ARBA00022527"/>
    </source>
</evidence>
<keyword evidence="17" id="KW-0325">Glycoprotein</keyword>
<dbReference type="PANTHER" id="PTHR47986">
    <property type="entry name" value="OSJNBA0070M12.3 PROTEIN"/>
    <property type="match status" value="1"/>
</dbReference>
<dbReference type="InterPro" id="IPR052422">
    <property type="entry name" value="Auxin_Ser/Thr_Kinase"/>
</dbReference>
<evidence type="ECO:0000256" key="16">
    <source>
        <dbReference type="ARBA" id="ARBA00023170"/>
    </source>
</evidence>
<feature type="region of interest" description="Disordered" evidence="21">
    <location>
        <begin position="738"/>
        <end position="764"/>
    </location>
</feature>
<dbReference type="PROSITE" id="PS00108">
    <property type="entry name" value="PROTEIN_KINASE_ST"/>
    <property type="match status" value="1"/>
</dbReference>
<keyword evidence="7 22" id="KW-0812">Transmembrane</keyword>
<keyword evidence="9" id="KW-0677">Repeat</keyword>
<dbReference type="SMART" id="SM00369">
    <property type="entry name" value="LRR_TYP"/>
    <property type="match status" value="5"/>
</dbReference>
<dbReference type="AlphaFoldDB" id="A0AAV8PS43"/>
<dbReference type="GO" id="GO:0005886">
    <property type="term" value="C:plasma membrane"/>
    <property type="evidence" value="ECO:0007669"/>
    <property type="project" value="UniProtKB-SubCell"/>
</dbReference>
<dbReference type="SUPFAM" id="SSF52058">
    <property type="entry name" value="L domain-like"/>
    <property type="match status" value="2"/>
</dbReference>
<evidence type="ECO:0000256" key="21">
    <source>
        <dbReference type="SAM" id="MobiDB-lite"/>
    </source>
</evidence>
<gene>
    <name evidence="25" type="ORF">OPV22_032669</name>
</gene>
<dbReference type="InterPro" id="IPR007053">
    <property type="entry name" value="LRAT_dom"/>
</dbReference>
<feature type="compositionally biased region" description="Low complexity" evidence="21">
    <location>
        <begin position="739"/>
        <end position="764"/>
    </location>
</feature>
<dbReference type="InterPro" id="IPR008271">
    <property type="entry name" value="Ser/Thr_kinase_AS"/>
</dbReference>
<evidence type="ECO:0000256" key="19">
    <source>
        <dbReference type="ARBA" id="ARBA00048679"/>
    </source>
</evidence>
<dbReference type="GO" id="GO:0004674">
    <property type="term" value="F:protein serine/threonine kinase activity"/>
    <property type="evidence" value="ECO:0007669"/>
    <property type="project" value="UniProtKB-KW"/>
</dbReference>
<dbReference type="GO" id="GO:0005524">
    <property type="term" value="F:ATP binding"/>
    <property type="evidence" value="ECO:0007669"/>
    <property type="project" value="UniProtKB-UniRule"/>
</dbReference>
<comment type="caution">
    <text evidence="25">The sequence shown here is derived from an EMBL/GenBank/DDBJ whole genome shotgun (WGS) entry which is preliminary data.</text>
</comment>
<evidence type="ECO:0000256" key="10">
    <source>
        <dbReference type="ARBA" id="ARBA00022741"/>
    </source>
</evidence>
<keyword evidence="6" id="KW-0808">Transferase</keyword>
<reference evidence="25 26" key="1">
    <citation type="submission" date="2022-12" db="EMBL/GenBank/DDBJ databases">
        <title>Chromosome-scale assembly of the Ensete ventricosum genome.</title>
        <authorList>
            <person name="Dussert Y."/>
            <person name="Stocks J."/>
            <person name="Wendawek A."/>
            <person name="Woldeyes F."/>
            <person name="Nichols R.A."/>
            <person name="Borrell J.S."/>
        </authorList>
    </citation>
    <scope>NUCLEOTIDE SEQUENCE [LARGE SCALE GENOMIC DNA]</scope>
    <source>
        <strain evidence="26">cv. Maze</strain>
        <tissue evidence="25">Seeds</tissue>
    </source>
</reference>
<dbReference type="Pfam" id="PF08263">
    <property type="entry name" value="LRRNT_2"/>
    <property type="match status" value="2"/>
</dbReference>
<evidence type="ECO:0000256" key="17">
    <source>
        <dbReference type="ARBA" id="ARBA00023180"/>
    </source>
</evidence>
<dbReference type="Gene3D" id="3.30.200.20">
    <property type="entry name" value="Phosphorylase Kinase, domain 1"/>
    <property type="match status" value="1"/>
</dbReference>
<dbReference type="FunFam" id="3.80.10.10:FF:000190">
    <property type="entry name" value="Receptor-like kinase TMK4"/>
    <property type="match status" value="1"/>
</dbReference>
<evidence type="ECO:0000256" key="6">
    <source>
        <dbReference type="ARBA" id="ARBA00022679"/>
    </source>
</evidence>
<evidence type="ECO:0000256" key="9">
    <source>
        <dbReference type="ARBA" id="ARBA00022737"/>
    </source>
</evidence>
<evidence type="ECO:0000256" key="12">
    <source>
        <dbReference type="ARBA" id="ARBA00022840"/>
    </source>
</evidence>
<organism evidence="25 26">
    <name type="scientific">Ensete ventricosum</name>
    <name type="common">Abyssinian banana</name>
    <name type="synonym">Musa ensete</name>
    <dbReference type="NCBI Taxonomy" id="4639"/>
    <lineage>
        <taxon>Eukaryota</taxon>
        <taxon>Viridiplantae</taxon>
        <taxon>Streptophyta</taxon>
        <taxon>Embryophyta</taxon>
        <taxon>Tracheophyta</taxon>
        <taxon>Spermatophyta</taxon>
        <taxon>Magnoliopsida</taxon>
        <taxon>Liliopsida</taxon>
        <taxon>Zingiberales</taxon>
        <taxon>Musaceae</taxon>
        <taxon>Ensete</taxon>
    </lineage>
</organism>
<evidence type="ECO:0000256" key="1">
    <source>
        <dbReference type="ARBA" id="ARBA00004162"/>
    </source>
</evidence>
<feature type="domain" description="LRAT" evidence="24">
    <location>
        <begin position="20"/>
        <end position="168"/>
    </location>
</feature>
<evidence type="ECO:0000256" key="5">
    <source>
        <dbReference type="ARBA" id="ARBA00022614"/>
    </source>
</evidence>
<keyword evidence="16" id="KW-0675">Receptor</keyword>
<dbReference type="PROSITE" id="PS00107">
    <property type="entry name" value="PROTEIN_KINASE_ATP"/>
    <property type="match status" value="1"/>
</dbReference>
<dbReference type="InterPro" id="IPR001611">
    <property type="entry name" value="Leu-rich_rpt"/>
</dbReference>
<evidence type="ECO:0000259" key="23">
    <source>
        <dbReference type="PROSITE" id="PS50011"/>
    </source>
</evidence>
<proteinExistence type="inferred from homology"/>
<dbReference type="InterPro" id="IPR013210">
    <property type="entry name" value="LRR_N_plant-typ"/>
</dbReference>
<comment type="subcellular location">
    <subcellularLocation>
        <location evidence="1">Cell membrane</location>
        <topology evidence="1">Single-pass membrane protein</topology>
    </subcellularLocation>
</comment>
<dbReference type="Pfam" id="PF07714">
    <property type="entry name" value="PK_Tyr_Ser-Thr"/>
    <property type="match status" value="1"/>
</dbReference>
<dbReference type="Pfam" id="PF04970">
    <property type="entry name" value="LRAT"/>
    <property type="match status" value="1"/>
</dbReference>
<feature type="domain" description="Protein kinase" evidence="23">
    <location>
        <begin position="871"/>
        <end position="1151"/>
    </location>
</feature>
<name>A0AAV8PS43_ENSVE</name>
<keyword evidence="5" id="KW-0433">Leucine-rich repeat</keyword>
<dbReference type="PROSITE" id="PS50011">
    <property type="entry name" value="PROTEIN_KINASE_DOM"/>
    <property type="match status" value="1"/>
</dbReference>
<dbReference type="InterPro" id="IPR011009">
    <property type="entry name" value="Kinase-like_dom_sf"/>
</dbReference>
<protein>
    <recommendedName>
        <fullName evidence="3">non-specific serine/threonine protein kinase</fullName>
        <ecNumber evidence="3">2.7.11.1</ecNumber>
    </recommendedName>
</protein>
<dbReference type="SUPFAM" id="SSF56112">
    <property type="entry name" value="Protein kinase-like (PK-like)"/>
    <property type="match status" value="1"/>
</dbReference>
<dbReference type="Gene3D" id="1.10.510.10">
    <property type="entry name" value="Transferase(Phosphotransferase) domain 1"/>
    <property type="match status" value="1"/>
</dbReference>
<keyword evidence="15" id="KW-1015">Disulfide bond</keyword>
<evidence type="ECO:0000256" key="2">
    <source>
        <dbReference type="ARBA" id="ARBA00008684"/>
    </source>
</evidence>
<sequence>MGLLSNRIGKDSLKPGDHIYSWRTAYIYAHHGIYVGDDKVIHFTRGRGEEVGTGTVLDVFLSSSGPRRAPCATCTNESLESRGVMSSCLNCFLAGGVLYRFEYGVSPALFLAKARGGTCTLAVSDPSEMVIHRANYLHTNGFRCYSVFKTNCEDFAIYCKTGLLVAERGVVGQSGQAISIIGGPLAAVLSTPFRLITTNVYGMAVTAVGVYCASRYIADIGNRIDVVRIPAEELTAGLASGRVRIAEGGNHLTLPRAPLAPLVPWDDFLDWCPSGIGMLSLNRMALGNWIKILSLSVLLGFASVAFATTNHGDYAVLVEIRKGLSNAELLKWPTNNEDPCGAPHWPYVFCSGSRVTQIQAKNLGLIGTLPPGFNNLSMLVNIGLQGNNLTGALPSFQGLSNLQYAFLDYNQFDSIPADFFVGLDSLRVLSLDKNPLNQSTGWMLPSDLANSAQLMNLSLVDCNLAGPLPGFLGNMRSLTHLKLSYNNLTGEIPASYEGLPLQTLWLNNQEGLGLSGSLEIITSMTMLNDVWLHGNQFTGPIPSSIGAVAFLRRIWLNDNQLVGLIPVNLTDLPHLQSLHLDNNAFMGPIPDVSFSDFTYSHNSLCQPAPGIPCPVEVAALLDFLGAVNYPQNLARSWLGNDSCTGTWFGISCSSGKTSIINLPHNHLNGTISPSLGKLDSLAEILLGSNNLRGMVPKELTGLKTLKLLNLSSNDISPPIPQFPRGVTVILDRNRLLDNSSSTVSPSGSDTPSESPSSLGGSSSSSNSKILIIIIPVIVGTAVTLLVMLILFRWKKGRRNTFFAPSTIVVHPRDSSDPDNLVKIVVANNANNSTAASELHSISGSSTVDTHVIESGDLVILVQVLRAATRNFASENVLGQGGFGVVYKGELHDGTMIAVKRMESGVLNNTALEEFQAEIAVLSKVRHRNLVSILGYSVEGSERLIVYEYMPQGALNKHLFQWKQLELEPLSWKKRLNIALDVARGIEYLHNFANQCFIHRDLKSSNILLGDDYRAKISDFGLAKLAPDGKNSFATRLAGTFGYLAPEYAVTGKVTTKVDVFSFGVVLMELITGLKALDEDRPEESRYLASWFCHMKNDKDKLKSIIDPSLVVPDETFESICVIAELAGHCAAREPHQRPDMGHAVNVLAPLVDKWKPVNDDQEEYLGIDLCQPLLQMVKGWQAADGASDVSSLSLDYSKGSIPARPAGFADSFTSTDGR</sequence>
<evidence type="ECO:0000256" key="22">
    <source>
        <dbReference type="SAM" id="Phobius"/>
    </source>
</evidence>
<dbReference type="FunFam" id="1.10.510.10:FF:000198">
    <property type="entry name" value="receptor protein kinase TMK1"/>
    <property type="match status" value="1"/>
</dbReference>
<keyword evidence="12 20" id="KW-0067">ATP-binding</keyword>
<dbReference type="InterPro" id="IPR032675">
    <property type="entry name" value="LRR_dom_sf"/>
</dbReference>
<comment type="catalytic activity">
    <reaction evidence="18">
        <text>L-threonyl-[protein] + ATP = O-phospho-L-threonyl-[protein] + ADP + H(+)</text>
        <dbReference type="Rhea" id="RHEA:46608"/>
        <dbReference type="Rhea" id="RHEA-COMP:11060"/>
        <dbReference type="Rhea" id="RHEA-COMP:11605"/>
        <dbReference type="ChEBI" id="CHEBI:15378"/>
        <dbReference type="ChEBI" id="CHEBI:30013"/>
        <dbReference type="ChEBI" id="CHEBI:30616"/>
        <dbReference type="ChEBI" id="CHEBI:61977"/>
        <dbReference type="ChEBI" id="CHEBI:456216"/>
        <dbReference type="EC" id="2.7.11.1"/>
    </reaction>
</comment>
<keyword evidence="13 22" id="KW-1133">Transmembrane helix</keyword>
<evidence type="ECO:0000256" key="14">
    <source>
        <dbReference type="ARBA" id="ARBA00023136"/>
    </source>
</evidence>
<dbReference type="Pfam" id="PF13855">
    <property type="entry name" value="LRR_8"/>
    <property type="match status" value="1"/>
</dbReference>
<evidence type="ECO:0000256" key="18">
    <source>
        <dbReference type="ARBA" id="ARBA00047899"/>
    </source>
</evidence>
<dbReference type="EC" id="2.7.11.1" evidence="3"/>
<keyword evidence="26" id="KW-1185">Reference proteome</keyword>
<keyword evidence="4" id="KW-0723">Serine/threonine-protein kinase</keyword>
<dbReference type="InterPro" id="IPR001245">
    <property type="entry name" value="Ser-Thr/Tyr_kinase_cat_dom"/>
</dbReference>
<evidence type="ECO:0000256" key="20">
    <source>
        <dbReference type="PROSITE-ProRule" id="PRU10141"/>
    </source>
</evidence>
<keyword evidence="10 20" id="KW-0547">Nucleotide-binding</keyword>
<feature type="transmembrane region" description="Helical" evidence="22">
    <location>
        <begin position="769"/>
        <end position="791"/>
    </location>
</feature>
<evidence type="ECO:0000256" key="8">
    <source>
        <dbReference type="ARBA" id="ARBA00022729"/>
    </source>
</evidence>
<dbReference type="FunFam" id="3.80.10.10:FF:000129">
    <property type="entry name" value="Leucine-rich repeat receptor-like kinase"/>
    <property type="match status" value="1"/>
</dbReference>
<comment type="similarity">
    <text evidence="2">Belongs to the protein kinase superfamily. Ser/Thr protein kinase family.</text>
</comment>
<evidence type="ECO:0000256" key="15">
    <source>
        <dbReference type="ARBA" id="ARBA00023157"/>
    </source>
</evidence>
<comment type="catalytic activity">
    <reaction evidence="19">
        <text>L-seryl-[protein] + ATP = O-phospho-L-seryl-[protein] + ADP + H(+)</text>
        <dbReference type="Rhea" id="RHEA:17989"/>
        <dbReference type="Rhea" id="RHEA-COMP:9863"/>
        <dbReference type="Rhea" id="RHEA-COMP:11604"/>
        <dbReference type="ChEBI" id="CHEBI:15378"/>
        <dbReference type="ChEBI" id="CHEBI:29999"/>
        <dbReference type="ChEBI" id="CHEBI:30616"/>
        <dbReference type="ChEBI" id="CHEBI:83421"/>
        <dbReference type="ChEBI" id="CHEBI:456216"/>
        <dbReference type="EC" id="2.7.11.1"/>
    </reaction>
</comment>
<dbReference type="Proteomes" id="UP001222027">
    <property type="component" value="Unassembled WGS sequence"/>
</dbReference>
<keyword evidence="11" id="KW-0418">Kinase</keyword>
<evidence type="ECO:0000259" key="24">
    <source>
        <dbReference type="PROSITE" id="PS51934"/>
    </source>
</evidence>
<keyword evidence="8" id="KW-0732">Signal</keyword>
<dbReference type="Pfam" id="PF00560">
    <property type="entry name" value="LRR_1"/>
    <property type="match status" value="1"/>
</dbReference>
<evidence type="ECO:0000256" key="7">
    <source>
        <dbReference type="ARBA" id="ARBA00022692"/>
    </source>
</evidence>
<dbReference type="FunFam" id="3.30.200.20:FF:000226">
    <property type="entry name" value="receptor protein kinase TMK1"/>
    <property type="match status" value="1"/>
</dbReference>
<accession>A0AAV8PS43</accession>
<evidence type="ECO:0000256" key="11">
    <source>
        <dbReference type="ARBA" id="ARBA00022777"/>
    </source>
</evidence>
<dbReference type="Gene3D" id="3.80.10.10">
    <property type="entry name" value="Ribonuclease Inhibitor"/>
    <property type="match status" value="2"/>
</dbReference>
<dbReference type="CDD" id="cd14066">
    <property type="entry name" value="STKc_IRAK"/>
    <property type="match status" value="1"/>
</dbReference>
<dbReference type="EMBL" id="JAQQAF010000009">
    <property type="protein sequence ID" value="KAJ8459743.1"/>
    <property type="molecule type" value="Genomic_DNA"/>
</dbReference>
<dbReference type="InterPro" id="IPR000719">
    <property type="entry name" value="Prot_kinase_dom"/>
</dbReference>